<proteinExistence type="inferred from homology"/>
<accession>A0A941BM47</accession>
<feature type="domain" description="Type I restriction modification DNA specificity" evidence="5">
    <location>
        <begin position="213"/>
        <end position="349"/>
    </location>
</feature>
<dbReference type="GO" id="GO:0016787">
    <property type="term" value="F:hydrolase activity"/>
    <property type="evidence" value="ECO:0007669"/>
    <property type="project" value="UniProtKB-KW"/>
</dbReference>
<dbReference type="GO" id="GO:0004519">
    <property type="term" value="F:endonuclease activity"/>
    <property type="evidence" value="ECO:0007669"/>
    <property type="project" value="UniProtKB-KW"/>
</dbReference>
<evidence type="ECO:0000256" key="4">
    <source>
        <dbReference type="SAM" id="MobiDB-lite"/>
    </source>
</evidence>
<feature type="compositionally biased region" description="Polar residues" evidence="4">
    <location>
        <begin position="426"/>
        <end position="438"/>
    </location>
</feature>
<dbReference type="GO" id="GO:0003677">
    <property type="term" value="F:DNA binding"/>
    <property type="evidence" value="ECO:0007669"/>
    <property type="project" value="UniProtKB-KW"/>
</dbReference>
<comment type="similarity">
    <text evidence="1">Belongs to the type-I restriction system S methylase family.</text>
</comment>
<name>A0A941BM47_9BURK</name>
<keyword evidence="7" id="KW-1185">Reference proteome</keyword>
<dbReference type="CDD" id="cd17256">
    <property type="entry name" value="RMtype1_S_EcoJA65PI-TRD1-CR1_like"/>
    <property type="match status" value="1"/>
</dbReference>
<evidence type="ECO:0000256" key="2">
    <source>
        <dbReference type="ARBA" id="ARBA00022747"/>
    </source>
</evidence>
<keyword evidence="6" id="KW-0540">Nuclease</keyword>
<dbReference type="InterPro" id="IPR000055">
    <property type="entry name" value="Restrct_endonuc_typeI_TRD"/>
</dbReference>
<dbReference type="Pfam" id="PF01420">
    <property type="entry name" value="Methylase_S"/>
    <property type="match status" value="1"/>
</dbReference>
<evidence type="ECO:0000259" key="5">
    <source>
        <dbReference type="Pfam" id="PF01420"/>
    </source>
</evidence>
<dbReference type="EC" id="3.1.21.-" evidence="6"/>
<organism evidence="6 7">
    <name type="scientific">Ideonella aquatica</name>
    <dbReference type="NCBI Taxonomy" id="2824119"/>
    <lineage>
        <taxon>Bacteria</taxon>
        <taxon>Pseudomonadati</taxon>
        <taxon>Pseudomonadota</taxon>
        <taxon>Betaproteobacteria</taxon>
        <taxon>Burkholderiales</taxon>
        <taxon>Sphaerotilaceae</taxon>
        <taxon>Ideonella</taxon>
    </lineage>
</organism>
<gene>
    <name evidence="6" type="ORF">KAK06_22020</name>
</gene>
<dbReference type="InterPro" id="IPR051212">
    <property type="entry name" value="Type-I_RE_S_subunit"/>
</dbReference>
<sequence>MICKINPRINRVWTVGPKTDKPQIASSEWIGFRSEAVQPAFANYYFKSLAFRDLLCSEVAGVGGSLTRAQPKRVAVYPVPVAPVAEQTRIADHLDTLMARIKACNDHLDAIPGLLRRFRQAVLDAATFGSLTEDWRNEQDSLPPTTELVHAMNADHMAAGGHERGNASEPTQEAHDLTSARLPGGWEISTLRDCCLPGRPITYGILKPGPELDEGVPYIRVADFPGNKLNLQSIKRTSPAIDLQFKRARLIGGDLLLSIRGSVGRLIVIPPSLEGANITQDTARLSINPRLNARFVYYALLSPDAQRRMANAVRGVAVRGINIGDVRALQIPLPSLTEQNEIVRRVDELFFLAEHIEARWYGSRARAQRLLPQVLQKAFRGDLLPQDANDEPASALLARLTTARNQANAEPKARKARAPRAARTLPSKSSSSTAMPTKSRQDEDVKGLPYLAGHLRRLGRPVDAKTLYEASELPVADFYKQLTWEIAEGHVKDLDPLMEPAHHEA</sequence>
<evidence type="ECO:0000256" key="3">
    <source>
        <dbReference type="ARBA" id="ARBA00023125"/>
    </source>
</evidence>
<keyword evidence="3" id="KW-0238">DNA-binding</keyword>
<evidence type="ECO:0000256" key="1">
    <source>
        <dbReference type="ARBA" id="ARBA00010923"/>
    </source>
</evidence>
<keyword evidence="2" id="KW-0680">Restriction system</keyword>
<dbReference type="GO" id="GO:0009307">
    <property type="term" value="P:DNA restriction-modification system"/>
    <property type="evidence" value="ECO:0007669"/>
    <property type="project" value="UniProtKB-KW"/>
</dbReference>
<comment type="caution">
    <text evidence="6">The sequence shown here is derived from an EMBL/GenBank/DDBJ whole genome shotgun (WGS) entry which is preliminary data.</text>
</comment>
<keyword evidence="6" id="KW-0378">Hydrolase</keyword>
<dbReference type="EMBL" id="JAGQDE010000034">
    <property type="protein sequence ID" value="MBQ0961633.1"/>
    <property type="molecule type" value="Genomic_DNA"/>
</dbReference>
<reference evidence="6" key="1">
    <citation type="submission" date="2021-04" db="EMBL/GenBank/DDBJ databases">
        <title>The genome sequence of Ideonella sp. 4Y11.</title>
        <authorList>
            <person name="Liu Y."/>
        </authorList>
    </citation>
    <scope>NUCLEOTIDE SEQUENCE</scope>
    <source>
        <strain evidence="6">4Y11</strain>
    </source>
</reference>
<dbReference type="InterPro" id="IPR044946">
    <property type="entry name" value="Restrct_endonuc_typeI_TRD_sf"/>
</dbReference>
<dbReference type="AlphaFoldDB" id="A0A941BM47"/>
<protein>
    <submittedName>
        <fullName evidence="6">Restriction endonuclease subunit S</fullName>
        <ecNumber evidence="6">3.1.21.-</ecNumber>
    </submittedName>
</protein>
<keyword evidence="6" id="KW-0255">Endonuclease</keyword>
<dbReference type="PANTHER" id="PTHR43140">
    <property type="entry name" value="TYPE-1 RESTRICTION ENZYME ECOKI SPECIFICITY PROTEIN"/>
    <property type="match status" value="1"/>
</dbReference>
<evidence type="ECO:0000313" key="6">
    <source>
        <dbReference type="EMBL" id="MBQ0961633.1"/>
    </source>
</evidence>
<dbReference type="SUPFAM" id="SSF116734">
    <property type="entry name" value="DNA methylase specificity domain"/>
    <property type="match status" value="2"/>
</dbReference>
<dbReference type="Proteomes" id="UP000678374">
    <property type="component" value="Unassembled WGS sequence"/>
</dbReference>
<dbReference type="RefSeq" id="WP_210804320.1">
    <property type="nucleotide sequence ID" value="NZ_JAGQDE010000034.1"/>
</dbReference>
<dbReference type="Gene3D" id="3.90.220.20">
    <property type="entry name" value="DNA methylase specificity domains"/>
    <property type="match status" value="3"/>
</dbReference>
<dbReference type="PANTHER" id="PTHR43140:SF1">
    <property type="entry name" value="TYPE I RESTRICTION ENZYME ECOKI SPECIFICITY SUBUNIT"/>
    <property type="match status" value="1"/>
</dbReference>
<feature type="region of interest" description="Disordered" evidence="4">
    <location>
        <begin position="403"/>
        <end position="446"/>
    </location>
</feature>
<evidence type="ECO:0000313" key="7">
    <source>
        <dbReference type="Proteomes" id="UP000678374"/>
    </source>
</evidence>